<evidence type="ECO:0000256" key="3">
    <source>
        <dbReference type="ARBA" id="ARBA00023315"/>
    </source>
</evidence>
<evidence type="ECO:0000313" key="5">
    <source>
        <dbReference type="Proteomes" id="UP000838160"/>
    </source>
</evidence>
<dbReference type="InterPro" id="IPR011004">
    <property type="entry name" value="Trimer_LpxA-like_sf"/>
</dbReference>
<dbReference type="PANTHER" id="PTHR23416:SF78">
    <property type="entry name" value="LIPOPOLYSACCHARIDE BIOSYNTHESIS O-ACETYL TRANSFERASE WBBJ-RELATED"/>
    <property type="match status" value="1"/>
</dbReference>
<evidence type="ECO:0000256" key="1">
    <source>
        <dbReference type="ARBA" id="ARBA00022679"/>
    </source>
</evidence>
<dbReference type="SUPFAM" id="SSF51161">
    <property type="entry name" value="Trimeric LpxA-like enzymes"/>
    <property type="match status" value="1"/>
</dbReference>
<dbReference type="GO" id="GO:0047200">
    <property type="term" value="F:tetrahydrodipicolinate N-acetyltransferase activity"/>
    <property type="evidence" value="ECO:0007669"/>
    <property type="project" value="UniProtKB-EC"/>
</dbReference>
<dbReference type="InterPro" id="IPR051159">
    <property type="entry name" value="Hexapeptide_acetyltransf"/>
</dbReference>
<keyword evidence="1 4" id="KW-0808">Transferase</keyword>
<protein>
    <submittedName>
        <fullName evidence="4">2,3,4,5-tetrahydropyridine-2,6-dicarboxylate N-acetyltransferase</fullName>
        <ecNumber evidence="4">2.3.1.89</ecNumber>
    </submittedName>
</protein>
<dbReference type="EC" id="2.3.1.89" evidence="4"/>
<dbReference type="Proteomes" id="UP000838160">
    <property type="component" value="Unassembled WGS sequence"/>
</dbReference>
<dbReference type="InterPro" id="IPR001451">
    <property type="entry name" value="Hexapep"/>
</dbReference>
<dbReference type="InterPro" id="IPR018357">
    <property type="entry name" value="Hexapep_transf_CS"/>
</dbReference>
<comment type="caution">
    <text evidence="4">The sequence shown here is derived from an EMBL/GenBank/DDBJ whole genome shotgun (WGS) entry which is preliminary data.</text>
</comment>
<sequence>MNADSMQRFKCWLKQHPDPKMQKLFIGLKRLRASSLPTPKLVNQVIYASYTFGRDSLSTLQRLFVATPAFKGRCQQCGDALYLYGGLPYISGPLNITVGDECRISGMTTFNGRSTLVNTTRPELLIGNNVGIGWQVTISVATQVVIEDNVRIAAGCQLFGYSGHPIDARDRAAGMPDEENRVGSIVLQHDVWLGSGVRVLPGVTVGAGTIVAAGSIVTHDLPPYCLAAGAPVKVIRSLETLGLDANRRDANTRGAYA</sequence>
<reference evidence="4" key="1">
    <citation type="submission" date="2021-12" db="EMBL/GenBank/DDBJ databases">
        <authorList>
            <person name="Rodrigo-Torres L."/>
            <person name="Arahal R. D."/>
            <person name="Lucena T."/>
        </authorList>
    </citation>
    <scope>NUCLEOTIDE SEQUENCE</scope>
    <source>
        <strain evidence="4">CECT 8226</strain>
    </source>
</reference>
<dbReference type="RefSeq" id="WP_237486492.1">
    <property type="nucleotide sequence ID" value="NZ_CAKLCM010000003.1"/>
</dbReference>
<evidence type="ECO:0000313" key="4">
    <source>
        <dbReference type="EMBL" id="CAH0529968.1"/>
    </source>
</evidence>
<keyword evidence="2" id="KW-0677">Repeat</keyword>
<proteinExistence type="predicted"/>
<dbReference type="CDD" id="cd04647">
    <property type="entry name" value="LbH_MAT_like"/>
    <property type="match status" value="1"/>
</dbReference>
<evidence type="ECO:0000256" key="2">
    <source>
        <dbReference type="ARBA" id="ARBA00022737"/>
    </source>
</evidence>
<organism evidence="4 5">
    <name type="scientific">Vibrio hippocampi</name>
    <dbReference type="NCBI Taxonomy" id="654686"/>
    <lineage>
        <taxon>Bacteria</taxon>
        <taxon>Pseudomonadati</taxon>
        <taxon>Pseudomonadota</taxon>
        <taxon>Gammaproteobacteria</taxon>
        <taxon>Vibrionales</taxon>
        <taxon>Vibrionaceae</taxon>
        <taxon>Vibrio</taxon>
    </lineage>
</organism>
<dbReference type="EMBL" id="CAKLCM010000003">
    <property type="protein sequence ID" value="CAH0529968.1"/>
    <property type="molecule type" value="Genomic_DNA"/>
</dbReference>
<name>A0ABN8DN73_9VIBR</name>
<gene>
    <name evidence="4" type="primary">dapH_1</name>
    <name evidence="4" type="ORF">VHP8226_03694</name>
</gene>
<dbReference type="PROSITE" id="PS00101">
    <property type="entry name" value="HEXAPEP_TRANSFERASES"/>
    <property type="match status" value="1"/>
</dbReference>
<dbReference type="PANTHER" id="PTHR23416">
    <property type="entry name" value="SIALIC ACID SYNTHASE-RELATED"/>
    <property type="match status" value="1"/>
</dbReference>
<dbReference type="Gene3D" id="2.160.10.10">
    <property type="entry name" value="Hexapeptide repeat proteins"/>
    <property type="match status" value="1"/>
</dbReference>
<dbReference type="Pfam" id="PF00132">
    <property type="entry name" value="Hexapep"/>
    <property type="match status" value="1"/>
</dbReference>
<accession>A0ABN8DN73</accession>
<keyword evidence="3 4" id="KW-0012">Acyltransferase</keyword>
<keyword evidence="5" id="KW-1185">Reference proteome</keyword>